<accession>A0A3B6TS79</accession>
<dbReference type="STRING" id="4565.A0A3B6TS79"/>
<evidence type="ECO:0000256" key="4">
    <source>
        <dbReference type="ARBA" id="ARBA00022840"/>
    </source>
</evidence>
<dbReference type="SUPFAM" id="SSF52540">
    <property type="entry name" value="P-loop containing nucleoside triphosphate hydrolases"/>
    <property type="match status" value="1"/>
</dbReference>
<dbReference type="Gramene" id="TraesPARA_EIv1.0_2634400.1">
    <property type="protein sequence ID" value="TraesPARA_EIv1.0_2634400.1.CDS1"/>
    <property type="gene ID" value="TraesPARA_EIv1.0_2634400"/>
</dbReference>
<dbReference type="OMA" id="VRIRVEM"/>
<evidence type="ECO:0000259" key="6">
    <source>
        <dbReference type="Pfam" id="PF23247"/>
    </source>
</evidence>
<feature type="domain" description="NB-ARC" evidence="5">
    <location>
        <begin position="156"/>
        <end position="322"/>
    </location>
</feature>
<reference evidence="8" key="2">
    <citation type="submission" date="2018-10" db="UniProtKB">
        <authorList>
            <consortium name="EnsemblPlants"/>
        </authorList>
    </citation>
    <scope>IDENTIFICATION</scope>
</reference>
<evidence type="ECO:0000313" key="8">
    <source>
        <dbReference type="EnsemblPlants" id="TraesCS7D02G520800.1.cds1"/>
    </source>
</evidence>
<dbReference type="Gramene" id="TraesLDM7D03G04491620.1">
    <property type="protein sequence ID" value="TraesLDM7D03G04491620.1.CDS1"/>
    <property type="gene ID" value="TraesLDM7D03G04491620"/>
</dbReference>
<dbReference type="Gramene" id="TraesWEE_scaffold_103503_01G000200.1">
    <property type="protein sequence ID" value="TraesWEE_scaffold_103503_01G000200.1"/>
    <property type="gene ID" value="TraesWEE_scaffold_103503_01G000200"/>
</dbReference>
<feature type="domain" description="Disease resistance protein At4g27190-like leucine-rich repeats" evidence="6">
    <location>
        <begin position="761"/>
        <end position="870"/>
    </location>
</feature>
<dbReference type="Gramene" id="TraesCS7D02G520800.1">
    <property type="protein sequence ID" value="TraesCS7D02G520800.1.cds1"/>
    <property type="gene ID" value="TraesCS7D02G520800"/>
</dbReference>
<dbReference type="Gene3D" id="3.80.10.10">
    <property type="entry name" value="Ribonuclease Inhibitor"/>
    <property type="match status" value="2"/>
</dbReference>
<dbReference type="Pfam" id="PF23247">
    <property type="entry name" value="LRR_RPS2"/>
    <property type="match status" value="1"/>
</dbReference>
<dbReference type="Gramene" id="TraesCAD_scaffold_047900_01G000200.1">
    <property type="protein sequence ID" value="TraesCAD_scaffold_047900_01G000200.1"/>
    <property type="gene ID" value="TraesCAD_scaffold_047900_01G000200"/>
</dbReference>
<dbReference type="Gramene" id="TraesSYM7D03G04539290.1">
    <property type="protein sequence ID" value="TraesSYM7D03G04539290.1.CDS1"/>
    <property type="gene ID" value="TraesSYM7D03G04539290"/>
</dbReference>
<keyword evidence="2" id="KW-0677">Repeat</keyword>
<dbReference type="InterPro" id="IPR002182">
    <property type="entry name" value="NB-ARC"/>
</dbReference>
<comment type="similarity">
    <text evidence="1">Belongs to the disease resistance NB-LRR family.</text>
</comment>
<dbReference type="GO" id="GO:0006952">
    <property type="term" value="P:defense response"/>
    <property type="evidence" value="ECO:0007669"/>
    <property type="project" value="UniProtKB-KW"/>
</dbReference>
<dbReference type="Gramene" id="TraesMAC7D03G04476790.1">
    <property type="protein sequence ID" value="TraesMAC7D03G04476790.1.CDS1"/>
    <property type="gene ID" value="TraesMAC7D03G04476790"/>
</dbReference>
<dbReference type="Gramene" id="TraesNOR7D03G04533310.1">
    <property type="protein sequence ID" value="TraesNOR7D03G04533310.1.CDS1"/>
    <property type="gene ID" value="TraesNOR7D03G04533310"/>
</dbReference>
<dbReference type="InterPro" id="IPR050905">
    <property type="entry name" value="Plant_NBS-LRR"/>
</dbReference>
<feature type="domain" description="Disease resistance R13L4/SHOC-2-like LRR" evidence="7">
    <location>
        <begin position="562"/>
        <end position="673"/>
    </location>
</feature>
<sequence length="929" mass="105059">MTSSPYGMLSPVVGLFMDEIWKPIKKHCGYCLKPGRKVDDLDTCTRGLRVHIDTIVEQIQLGKRPRVQTTKWIQSAKSIEVKSCAIVDKFKGRSKHMLGCSWNCWFNYRIGRAARKTKKEVVELKERTPQNNGIFTLLPSVGIELPLPPNIVGQNEYMDKIVGCIEKGSTRLVAICGMGGSGKTTLLAQINNTFSCPTEMHTFHHVIYVEIGQQQNIGIIQKSIASQLGLTLGLDENTTSRSASLYNFLKERKFLLLMDNLWQPLDLVKIGIPQEQISPHNTQMIVITARDQQICRRMQAHCQVFVLQKLKFEGAWSLFEANSGCYRLTKINAQIRVYAEIIVNKCGGLPLALKIVGQAMASKENEQDWELVVMLLQRSQFNEVPDANAETDLYHVLYISYEQLPDERTKQCFLYFALILDDGVYVSHAIRLVMGHGLFDEDNANDLRVRAVIGCLKRACLLEEHPRGQNYLSMHDTIKGLALWIVQCKHGDGPSKNWLVRKGDETIKSEEWCTAHRISLHMLNDVVIPCSVPCSWLLTLIVRRGSIIGNVPTGFFRTAPSLTFLDISGTNIREIPSDVGELVNLQHFDVSDTPIRSIPRELQLLKNLRYLYLRNTYALVTIPDGTISALTMLRVLDLYYSGPFPADTTHAHIKELESLSWLQSLGFTVSDSNSLQMILSPSNKASLKRLCLDGVEGLPHLSIAPAYFIKTRVHELERLTLNGMRSLKELSIGDTFVDSDWHFKKLDELNLWNLGELEGVIWKGLVPHACFPKLRVLLVSDCHSIITVSWVRQLPCLEEVYLVRCHSLLELVVYDAEDDRIKSSIADSFPRLKVLGLSGLSNLHNICDGTLAFPSLKRLLVYSCPRLAKLPSGLHREERVPVILGSQDWWGQLVWEDSSMESNLNPFFRELPSNFQGNFGDLFTALAYW</sequence>
<reference evidence="8" key="1">
    <citation type="submission" date="2018-08" db="EMBL/GenBank/DDBJ databases">
        <authorList>
            <person name="Rossello M."/>
        </authorList>
    </citation>
    <scope>NUCLEOTIDE SEQUENCE [LARGE SCALE GENOMIC DNA]</scope>
    <source>
        <strain evidence="8">cv. Chinese Spring</strain>
    </source>
</reference>
<keyword evidence="9" id="KW-1185">Reference proteome</keyword>
<keyword evidence="4" id="KW-0067">ATP-binding</keyword>
<protein>
    <submittedName>
        <fullName evidence="8">Uncharacterized protein</fullName>
    </submittedName>
</protein>
<dbReference type="InterPro" id="IPR042197">
    <property type="entry name" value="Apaf_helical"/>
</dbReference>
<evidence type="ECO:0000256" key="2">
    <source>
        <dbReference type="ARBA" id="ARBA00022737"/>
    </source>
</evidence>
<evidence type="ECO:0000256" key="1">
    <source>
        <dbReference type="ARBA" id="ARBA00008894"/>
    </source>
</evidence>
<name>A0A3B6TS79_WHEAT</name>
<proteinExistence type="inferred from homology"/>
<dbReference type="InterPro" id="IPR055414">
    <property type="entry name" value="LRR_R13L4/SHOC2-like"/>
</dbReference>
<dbReference type="Gramene" id="TraesJUL7D03G04529350.1">
    <property type="protein sequence ID" value="TraesJUL7D03G04529350.1.CDS1"/>
    <property type="gene ID" value="TraesJUL7D03G04529350"/>
</dbReference>
<evidence type="ECO:0000256" key="3">
    <source>
        <dbReference type="ARBA" id="ARBA00022821"/>
    </source>
</evidence>
<dbReference type="GO" id="GO:0005524">
    <property type="term" value="F:ATP binding"/>
    <property type="evidence" value="ECO:0007669"/>
    <property type="project" value="UniProtKB-KW"/>
</dbReference>
<dbReference type="Gramene" id="TraesROB_scaffold_101687_01G000200.1">
    <property type="protein sequence ID" value="TraesROB_scaffold_101687_01G000200.1"/>
    <property type="gene ID" value="TraesROB_scaffold_101687_01G000200"/>
</dbReference>
<dbReference type="Gene3D" id="1.10.8.430">
    <property type="entry name" value="Helical domain of apoptotic protease-activating factors"/>
    <property type="match status" value="1"/>
</dbReference>
<dbReference type="Gramene" id="TraesCLE_scaffold_045818_01G000200.1">
    <property type="protein sequence ID" value="TraesCLE_scaffold_045818_01G000200.1"/>
    <property type="gene ID" value="TraesCLE_scaffold_045818_01G000200"/>
</dbReference>
<dbReference type="AlphaFoldDB" id="A0A3B6TS79"/>
<dbReference type="PANTHER" id="PTHR33463">
    <property type="entry name" value="NB-ARC DOMAIN-CONTAINING PROTEIN-RELATED"/>
    <property type="match status" value="1"/>
</dbReference>
<keyword evidence="3" id="KW-0611">Plant defense</keyword>
<dbReference type="Gene3D" id="3.40.50.300">
    <property type="entry name" value="P-loop containing nucleotide triphosphate hydrolases"/>
    <property type="match status" value="1"/>
</dbReference>
<dbReference type="InterPro" id="IPR032675">
    <property type="entry name" value="LRR_dom_sf"/>
</dbReference>
<dbReference type="EnsemblPlants" id="TraesCS7D02G520800.1">
    <property type="protein sequence ID" value="TraesCS7D02G520800.1.cds1"/>
    <property type="gene ID" value="TraesCS7D02G520800"/>
</dbReference>
<organism evidence="8">
    <name type="scientific">Triticum aestivum</name>
    <name type="common">Wheat</name>
    <dbReference type="NCBI Taxonomy" id="4565"/>
    <lineage>
        <taxon>Eukaryota</taxon>
        <taxon>Viridiplantae</taxon>
        <taxon>Streptophyta</taxon>
        <taxon>Embryophyta</taxon>
        <taxon>Tracheophyta</taxon>
        <taxon>Spermatophyta</taxon>
        <taxon>Magnoliopsida</taxon>
        <taxon>Liliopsida</taxon>
        <taxon>Poales</taxon>
        <taxon>Poaceae</taxon>
        <taxon>BOP clade</taxon>
        <taxon>Pooideae</taxon>
        <taxon>Triticodae</taxon>
        <taxon>Triticeae</taxon>
        <taxon>Triticinae</taxon>
        <taxon>Triticum</taxon>
    </lineage>
</organism>
<dbReference type="Pfam" id="PF23598">
    <property type="entry name" value="LRR_14"/>
    <property type="match status" value="1"/>
</dbReference>
<dbReference type="FunFam" id="3.40.50.300:FF:001091">
    <property type="entry name" value="Probable disease resistance protein At1g61300"/>
    <property type="match status" value="1"/>
</dbReference>
<dbReference type="Pfam" id="PF00931">
    <property type="entry name" value="NB-ARC"/>
    <property type="match status" value="1"/>
</dbReference>
<evidence type="ECO:0000259" key="5">
    <source>
        <dbReference type="Pfam" id="PF00931"/>
    </source>
</evidence>
<dbReference type="OrthoDB" id="764494at2759"/>
<dbReference type="Proteomes" id="UP000019116">
    <property type="component" value="Chromosome 7D"/>
</dbReference>
<dbReference type="Gramene" id="TraesCS7D03G1229600.1">
    <property type="protein sequence ID" value="TraesCS7D03G1229600.1.CDS1"/>
    <property type="gene ID" value="TraesCS7D03G1229600"/>
</dbReference>
<keyword evidence="4" id="KW-0547">Nucleotide-binding</keyword>
<dbReference type="GO" id="GO:0043531">
    <property type="term" value="F:ADP binding"/>
    <property type="evidence" value="ECO:0007669"/>
    <property type="project" value="InterPro"/>
</dbReference>
<evidence type="ECO:0000313" key="9">
    <source>
        <dbReference type="Proteomes" id="UP000019116"/>
    </source>
</evidence>
<dbReference type="InterPro" id="IPR057135">
    <property type="entry name" value="At4g27190-like_LRR"/>
</dbReference>
<dbReference type="SUPFAM" id="SSF52058">
    <property type="entry name" value="L domain-like"/>
    <property type="match status" value="1"/>
</dbReference>
<dbReference type="InterPro" id="IPR027417">
    <property type="entry name" value="P-loop_NTPase"/>
</dbReference>
<dbReference type="PRINTS" id="PR00364">
    <property type="entry name" value="DISEASERSIST"/>
</dbReference>
<evidence type="ECO:0000259" key="7">
    <source>
        <dbReference type="Pfam" id="PF23598"/>
    </source>
</evidence>
<dbReference type="Gramene" id="TraesJAG7D03G04468620.1">
    <property type="protein sequence ID" value="TraesJAG7D03G04468620.1.CDS1"/>
    <property type="gene ID" value="TraesJAG7D03G04468620"/>
</dbReference>
<dbReference type="Gramene" id="TraesKAR7D01G0448310.1">
    <property type="protein sequence ID" value="cds.TraesKAR7D01G0448310.1"/>
    <property type="gene ID" value="TraesKAR7D01G0448310"/>
</dbReference>